<dbReference type="Proteomes" id="UP001161099">
    <property type="component" value="Unassembled WGS sequence"/>
</dbReference>
<evidence type="ECO:0000313" key="2">
    <source>
        <dbReference type="EMBL" id="PZQ84226.1"/>
    </source>
</evidence>
<organism evidence="2 3">
    <name type="scientific">Acinetobacter johnsonii</name>
    <dbReference type="NCBI Taxonomy" id="40214"/>
    <lineage>
        <taxon>Bacteria</taxon>
        <taxon>Pseudomonadati</taxon>
        <taxon>Pseudomonadota</taxon>
        <taxon>Gammaproteobacteria</taxon>
        <taxon>Moraxellales</taxon>
        <taxon>Moraxellaceae</taxon>
        <taxon>Acinetobacter</taxon>
    </lineage>
</organism>
<protein>
    <submittedName>
        <fullName evidence="2">Uncharacterized protein</fullName>
    </submittedName>
</protein>
<reference evidence="2 3" key="1">
    <citation type="submission" date="2017-11" db="EMBL/GenBank/DDBJ databases">
        <title>Infants hospitalized years apart are colonized by the same room-sourced microbial strains.</title>
        <authorList>
            <person name="Brooks B."/>
            <person name="Olm M.R."/>
            <person name="Firek B.A."/>
            <person name="Baker R."/>
            <person name="Thomas B.C."/>
            <person name="Morowitz M.J."/>
            <person name="Banfield J.F."/>
        </authorList>
    </citation>
    <scope>NUCLEOTIDE SEQUENCE [LARGE SCALE GENOMIC DNA]</scope>
    <source>
        <strain evidence="2">S2_003_000_R3_20</strain>
    </source>
</reference>
<dbReference type="Proteomes" id="UP000249282">
    <property type="component" value="Unassembled WGS sequence"/>
</dbReference>
<gene>
    <name evidence="2" type="ORF">DI542_17590</name>
    <name evidence="1" type="ORF">N5D11_17205</name>
</gene>
<dbReference type="EMBL" id="JAOCDR010000097">
    <property type="protein sequence ID" value="MDH0657814.1"/>
    <property type="molecule type" value="Genomic_DNA"/>
</dbReference>
<comment type="caution">
    <text evidence="2">The sequence shown here is derived from an EMBL/GenBank/DDBJ whole genome shotgun (WGS) entry which is preliminary data.</text>
</comment>
<dbReference type="EMBL" id="QFQJ01000166">
    <property type="protein sequence ID" value="PZQ84226.1"/>
    <property type="molecule type" value="Genomic_DNA"/>
</dbReference>
<dbReference type="RefSeq" id="WP_218288605.1">
    <property type="nucleotide sequence ID" value="NZ_JAOCDR010000097.1"/>
</dbReference>
<name>A0A2W5R3M4_ACIJO</name>
<evidence type="ECO:0000313" key="1">
    <source>
        <dbReference type="EMBL" id="MDH0657814.1"/>
    </source>
</evidence>
<accession>A0A2W5R3M4</accession>
<sequence length="81" mass="8931">MFKPFVQGNESHAIHDLTLENDTDCVSIYGNLQLTKDQAGLAAAKALQAYLNAIVQQLESEAQLPEKIEHPHSGEIDNPFL</sequence>
<proteinExistence type="predicted"/>
<evidence type="ECO:0000313" key="3">
    <source>
        <dbReference type="Proteomes" id="UP000249282"/>
    </source>
</evidence>
<dbReference type="AlphaFoldDB" id="A0A2W5R3M4"/>
<reference evidence="1" key="2">
    <citation type="submission" date="2022-09" db="EMBL/GenBank/DDBJ databases">
        <title>Intensive care unit water sources are persistently colonized with multi-drug resistant bacteria and are the site of extensive horizontal gene transfer of antibiotic resistance genes.</title>
        <authorList>
            <person name="Diorio-Toth L."/>
        </authorList>
    </citation>
    <scope>NUCLEOTIDE SEQUENCE</scope>
    <source>
        <strain evidence="1">GD03851</strain>
    </source>
</reference>